<proteinExistence type="predicted"/>
<comment type="caution">
    <text evidence="1">The sequence shown here is derived from an EMBL/GenBank/DDBJ whole genome shotgun (WGS) entry which is preliminary data.</text>
</comment>
<evidence type="ECO:0000313" key="1">
    <source>
        <dbReference type="EMBL" id="KAF6750034.1"/>
    </source>
</evidence>
<name>A0A8H6M1P8_9AGAR</name>
<gene>
    <name evidence="1" type="ORF">DFP72DRAFT_1048532</name>
</gene>
<protein>
    <submittedName>
        <fullName evidence="1">Uncharacterized protein</fullName>
    </submittedName>
</protein>
<reference evidence="1 2" key="1">
    <citation type="submission" date="2020-07" db="EMBL/GenBank/DDBJ databases">
        <title>Comparative genomics of pyrophilous fungi reveals a link between fire events and developmental genes.</title>
        <authorList>
            <consortium name="DOE Joint Genome Institute"/>
            <person name="Steindorff A.S."/>
            <person name="Carver A."/>
            <person name="Calhoun S."/>
            <person name="Stillman K."/>
            <person name="Liu H."/>
            <person name="Lipzen A."/>
            <person name="Pangilinan J."/>
            <person name="Labutti K."/>
            <person name="Bruns T.D."/>
            <person name="Grigoriev I.V."/>
        </authorList>
    </citation>
    <scope>NUCLEOTIDE SEQUENCE [LARGE SCALE GENOMIC DNA]</scope>
    <source>
        <strain evidence="1 2">CBS 144469</strain>
    </source>
</reference>
<organism evidence="1 2">
    <name type="scientific">Ephemerocybe angulata</name>
    <dbReference type="NCBI Taxonomy" id="980116"/>
    <lineage>
        <taxon>Eukaryota</taxon>
        <taxon>Fungi</taxon>
        <taxon>Dikarya</taxon>
        <taxon>Basidiomycota</taxon>
        <taxon>Agaricomycotina</taxon>
        <taxon>Agaricomycetes</taxon>
        <taxon>Agaricomycetidae</taxon>
        <taxon>Agaricales</taxon>
        <taxon>Agaricineae</taxon>
        <taxon>Psathyrellaceae</taxon>
        <taxon>Ephemerocybe</taxon>
    </lineage>
</organism>
<sequence length="175" mass="19884">MFQEEERSLRIRVLQGVLANSLPLHLGALLAEIYLAEFTIIRFTTQFNSHLQKLRSGGNSREYSLNWSTGGIMPNKKAQESSRSGENHPYKCKLNKHGNCIYPKTWLALRARTAMRPNLNLIQNWMRPFSVLNNQMKMPVQENIEIQCLNGENQCQAEKGIVAGCYYPAALSTAL</sequence>
<dbReference type="AlphaFoldDB" id="A0A8H6M1P8"/>
<keyword evidence="2" id="KW-1185">Reference proteome</keyword>
<dbReference type="Proteomes" id="UP000521943">
    <property type="component" value="Unassembled WGS sequence"/>
</dbReference>
<accession>A0A8H6M1P8</accession>
<evidence type="ECO:0000313" key="2">
    <source>
        <dbReference type="Proteomes" id="UP000521943"/>
    </source>
</evidence>
<dbReference type="EMBL" id="JACGCI010000059">
    <property type="protein sequence ID" value="KAF6750034.1"/>
    <property type="molecule type" value="Genomic_DNA"/>
</dbReference>